<reference evidence="2 3" key="2">
    <citation type="submission" date="2021-10" db="EMBL/GenBank/DDBJ databases">
        <authorList>
            <person name="Piombo E."/>
        </authorList>
    </citation>
    <scope>NUCLEOTIDE SEQUENCE [LARGE SCALE GENOMIC DNA]</scope>
</reference>
<evidence type="ECO:0000256" key="1">
    <source>
        <dbReference type="SAM" id="MobiDB-lite"/>
    </source>
</evidence>
<keyword evidence="3" id="KW-1185">Reference proteome</keyword>
<evidence type="ECO:0000313" key="2">
    <source>
        <dbReference type="EMBL" id="CAH0050339.1"/>
    </source>
</evidence>
<dbReference type="Proteomes" id="UP000775872">
    <property type="component" value="Unassembled WGS sequence"/>
</dbReference>
<proteinExistence type="predicted"/>
<comment type="caution">
    <text evidence="2">The sequence shown here is derived from an EMBL/GenBank/DDBJ whole genome shotgun (WGS) entry which is preliminary data.</text>
</comment>
<organism evidence="2 3">
    <name type="scientific">Clonostachys solani</name>
    <dbReference type="NCBI Taxonomy" id="160281"/>
    <lineage>
        <taxon>Eukaryota</taxon>
        <taxon>Fungi</taxon>
        <taxon>Dikarya</taxon>
        <taxon>Ascomycota</taxon>
        <taxon>Pezizomycotina</taxon>
        <taxon>Sordariomycetes</taxon>
        <taxon>Hypocreomycetidae</taxon>
        <taxon>Hypocreales</taxon>
        <taxon>Bionectriaceae</taxon>
        <taxon>Clonostachys</taxon>
    </lineage>
</organism>
<name>A0A9N9Z7L6_9HYPO</name>
<evidence type="ECO:0000313" key="3">
    <source>
        <dbReference type="Proteomes" id="UP000775872"/>
    </source>
</evidence>
<protein>
    <submittedName>
        <fullName evidence="2">Uncharacterized protein</fullName>
    </submittedName>
</protein>
<dbReference type="AlphaFoldDB" id="A0A9N9Z7L6"/>
<dbReference type="EMBL" id="CABFOC020000035">
    <property type="protein sequence ID" value="CAH0050339.1"/>
    <property type="molecule type" value="Genomic_DNA"/>
</dbReference>
<reference evidence="3" key="1">
    <citation type="submission" date="2019-06" db="EMBL/GenBank/DDBJ databases">
        <authorList>
            <person name="Broberg M."/>
        </authorList>
    </citation>
    <scope>NUCLEOTIDE SEQUENCE [LARGE SCALE GENOMIC DNA]</scope>
</reference>
<gene>
    <name evidence="2" type="ORF">CSOL1703_00002311</name>
</gene>
<feature type="region of interest" description="Disordered" evidence="1">
    <location>
        <begin position="57"/>
        <end position="103"/>
    </location>
</feature>
<sequence>MTLASRIVPDSKTCLGNWLGEWPGRQKVQKKISLLEADDFLTEMGKEFQEATLPVSNVEDSSFSEARHGRVLDGSPPRKRQKLQPAEERVAHDSCGSLPQSSVEAYRQTSLDDSITKVSKGTSTKMSQSVGIGSILGLLIISGSSR</sequence>
<accession>A0A9N9Z7L6</accession>